<protein>
    <recommendedName>
        <fullName evidence="5">Trafficking protein particle complex subunit 11 domain-containing protein</fullName>
    </recommendedName>
</protein>
<evidence type="ECO:0008006" key="5">
    <source>
        <dbReference type="Google" id="ProtNLM"/>
    </source>
</evidence>
<evidence type="ECO:0000259" key="1">
    <source>
        <dbReference type="Pfam" id="PF07919"/>
    </source>
</evidence>
<dbReference type="STRING" id="34508.A0A4U5N4S8"/>
<evidence type="ECO:0000313" key="4">
    <source>
        <dbReference type="Proteomes" id="UP000298663"/>
    </source>
</evidence>
<dbReference type="EMBL" id="AZBU02000005">
    <property type="protein sequence ID" value="TKR77519.1"/>
    <property type="molecule type" value="Genomic_DNA"/>
</dbReference>
<keyword evidence="4" id="KW-1185">Reference proteome</keyword>
<evidence type="ECO:0000313" key="3">
    <source>
        <dbReference type="EMBL" id="TKR77519.1"/>
    </source>
</evidence>
<dbReference type="OrthoDB" id="6278596at2759"/>
<dbReference type="Pfam" id="PF11817">
    <property type="entry name" value="Foie-gras_1"/>
    <property type="match status" value="1"/>
</dbReference>
<sequence>MDVVQFDDALISGKPKQLVFLTGLDAVNNPGHNFVHQLFSNFVDDRFPVQFRTLNGEADLSPSKKDSFAIKGPRGILKSTWVRKYTERKPAVVVVFTDLDWDHPSWIEKKTECESKISSLRQSFGEQSATRFALVLLQSRPSEDLSASEKISEICTQCRITQKQLFTLSLANPEVTKTAVVRNVQAFHEMCQQFYQTTIRSVRARAIPNNYPNLLIRQQFKLAFLSELRMDTHTALRHYRQAYNQITTYEIVDCDAYEIRSIAGLLNYKICQLSFAHSTALEALSQYRKFITTFYAETICQYPSPQLASIELSLWRAKQSVWFAELFENAIGRGLVGISTQHPGLHYHAAANFYIEANKKISNLRLNSDPSLTYPQPDPFVIIDDPLKKTMLYYGQRPWRVPFENGNLADPVTERNGRVALELKSMPNYPRVMNLLNLSLSNYRTYRCERFQRQVLFQMADEYLLIREPGTALNLLTRVMWELRRSNLRNLLHPVLLGVLSASYCIGSLKDYMTALVQLMNPKLYENVAMLPDSTLPEAYASFFAQNFLEICDGRSIPQPIQSLSEMLTADEIANYEAEWNRLLAEPNTFHVNMNGLDSFVSISASFLVSQGFVPAGKAVVMQAALHNKTGSPIPINQLGLKIGKLTHVKDNNPDSTEADFALEFAGEQFLLEPKKVTTKVFTFVPKTEHVGVELIIKTISLEIARSATTGNLDWEAPFPRISSESSHPLGQDVVAIIPTEANVVVKTDNENPKSLLGEISGLTFEVINEEETLISNIRVECTEEVPEGREVRNGVPSIRFLTSDNKLGADFVHELQLLESGESAQLPVHYSCSATGNLKIKLKVKYDLQGAERTKNAVFEVASEQPFLLRPSILTINCEPVSWLINGQESILRAEVEAAAPLTIRSIKWTLNKELWPLSEIEEPFEEGCGNMETGEVLSPCVIVKTRTSITSPVCELGQLVITWNRPSTGSTIEASVRSVLDLGTSAVENVPIVVTSFVAESPCVVRSPIPIVFTLKNTSTDVLDLRLTLDLSDVFMFAGHKEISVRLLPGDSYDSKFTLLALSAGRLPFPRLVIECPQAPIDKKSFASVPASLYVLNCAYLANPVNLKPRLRLVIGLWVILTICHFSEACHNKKRFALSSICLGEGQCWYCFVLSGGYSPTITEPSSFSLWWRVWEKQRLERSSGEFRSAISVGISRDPKIPFYIVRGTAISTHCVTGSNSPLPFFLQRIIAPGGEKF</sequence>
<proteinExistence type="predicted"/>
<feature type="domain" description="Gryzun putative trafficking through Golgi" evidence="1">
    <location>
        <begin position="960"/>
        <end position="1076"/>
    </location>
</feature>
<dbReference type="InterPro" id="IPR012880">
    <property type="entry name" value="Gryzun"/>
</dbReference>
<dbReference type="GO" id="GO:0005737">
    <property type="term" value="C:cytoplasm"/>
    <property type="evidence" value="ECO:0007669"/>
    <property type="project" value="TreeGrafter"/>
</dbReference>
<gene>
    <name evidence="3" type="ORF">L596_018475</name>
</gene>
<organism evidence="3 4">
    <name type="scientific">Steinernema carpocapsae</name>
    <name type="common">Entomopathogenic nematode</name>
    <dbReference type="NCBI Taxonomy" id="34508"/>
    <lineage>
        <taxon>Eukaryota</taxon>
        <taxon>Metazoa</taxon>
        <taxon>Ecdysozoa</taxon>
        <taxon>Nematoda</taxon>
        <taxon>Chromadorea</taxon>
        <taxon>Rhabditida</taxon>
        <taxon>Tylenchina</taxon>
        <taxon>Panagrolaimomorpha</taxon>
        <taxon>Strongyloidoidea</taxon>
        <taxon>Steinernematidae</taxon>
        <taxon>Steinernema</taxon>
    </lineage>
</organism>
<dbReference type="Proteomes" id="UP000298663">
    <property type="component" value="Unassembled WGS sequence"/>
</dbReference>
<comment type="caution">
    <text evidence="3">The sequence shown here is derived from an EMBL/GenBank/DDBJ whole genome shotgun (WGS) entry which is preliminary data.</text>
</comment>
<dbReference type="PANTHER" id="PTHR14374:SF0">
    <property type="entry name" value="TRAFFICKING PROTEIN PARTICLE COMPLEX SUBUNIT 11"/>
    <property type="match status" value="1"/>
</dbReference>
<reference evidence="3 4" key="1">
    <citation type="journal article" date="2015" name="Genome Biol.">
        <title>Comparative genomics of Steinernema reveals deeply conserved gene regulatory networks.</title>
        <authorList>
            <person name="Dillman A.R."/>
            <person name="Macchietto M."/>
            <person name="Porter C.F."/>
            <person name="Rogers A."/>
            <person name="Williams B."/>
            <person name="Antoshechkin I."/>
            <person name="Lee M.M."/>
            <person name="Goodwin Z."/>
            <person name="Lu X."/>
            <person name="Lewis E.E."/>
            <person name="Goodrich-Blair H."/>
            <person name="Stock S.P."/>
            <person name="Adams B.J."/>
            <person name="Sternberg P.W."/>
            <person name="Mortazavi A."/>
        </authorList>
    </citation>
    <scope>NUCLEOTIDE SEQUENCE [LARGE SCALE GENOMIC DNA]</scope>
    <source>
        <strain evidence="3 4">ALL</strain>
    </source>
</reference>
<reference evidence="3 4" key="2">
    <citation type="journal article" date="2019" name="G3 (Bethesda)">
        <title>Hybrid Assembly of the Genome of the Entomopathogenic Nematode Steinernema carpocapsae Identifies the X-Chromosome.</title>
        <authorList>
            <person name="Serra L."/>
            <person name="Macchietto M."/>
            <person name="Macias-Munoz A."/>
            <person name="McGill C.J."/>
            <person name="Rodriguez I.M."/>
            <person name="Rodriguez B."/>
            <person name="Murad R."/>
            <person name="Mortazavi A."/>
        </authorList>
    </citation>
    <scope>NUCLEOTIDE SEQUENCE [LARGE SCALE GENOMIC DNA]</scope>
    <source>
        <strain evidence="3 4">ALL</strain>
    </source>
</reference>
<accession>A0A4U5N4S8</accession>
<name>A0A4U5N4S8_STECR</name>
<dbReference type="InterPro" id="IPR021773">
    <property type="entry name" value="TPC11"/>
</dbReference>
<dbReference type="PANTHER" id="PTHR14374">
    <property type="entry name" value="FOIE GRAS"/>
    <property type="match status" value="1"/>
</dbReference>
<feature type="domain" description="Trafficking protein particle complex subunit 11" evidence="2">
    <location>
        <begin position="258"/>
        <end position="521"/>
    </location>
</feature>
<dbReference type="Pfam" id="PF07919">
    <property type="entry name" value="Gryzun"/>
    <property type="match status" value="1"/>
</dbReference>
<dbReference type="AlphaFoldDB" id="A0A4U5N4S8"/>
<evidence type="ECO:0000259" key="2">
    <source>
        <dbReference type="Pfam" id="PF11817"/>
    </source>
</evidence>